<accession>D6GUH3</accession>
<dbReference type="InterPro" id="IPR045886">
    <property type="entry name" value="ThiF/MoeB/HesA"/>
</dbReference>
<reference evidence="2 3" key="1">
    <citation type="journal article" date="2010" name="Proc. Natl. Acad. Sci. U.S.A.">
        <title>Enigmatic, ultrasmall, uncultivated Archaea.</title>
        <authorList>
            <person name="Baker B.J."/>
            <person name="Comolli L.R."/>
            <person name="Dick G.J."/>
            <person name="Hauser L.J."/>
            <person name="Hyatt D."/>
            <person name="Dill B.D."/>
            <person name="Land M.L."/>
            <person name="Verberkmoes N.C."/>
            <person name="Hettich R.L."/>
            <person name="Banfield J.F."/>
        </authorList>
    </citation>
    <scope>NUCLEOTIDE SEQUENCE [LARGE SCALE GENOMIC DNA]</scope>
</reference>
<dbReference type="PANTHER" id="PTHR10953">
    <property type="entry name" value="UBIQUITIN-ACTIVATING ENZYME E1"/>
    <property type="match status" value="1"/>
</dbReference>
<name>D6GUH3_PARA5</name>
<organism evidence="2 3">
    <name type="scientific">Candidatus Parvarchaeum acidophilus ARMAN-5</name>
    <dbReference type="NCBI Taxonomy" id="662762"/>
    <lineage>
        <taxon>Archaea</taxon>
        <taxon>Candidatus Parvarchaeota</taxon>
        <taxon>Candidatus Parvarchaeum</taxon>
    </lineage>
</organism>
<feature type="domain" description="THIF-type NAD/FAD binding fold" evidence="1">
    <location>
        <begin position="2"/>
        <end position="211"/>
    </location>
</feature>
<dbReference type="Proteomes" id="UP000009376">
    <property type="component" value="Unassembled WGS sequence"/>
</dbReference>
<evidence type="ECO:0000259" key="1">
    <source>
        <dbReference type="Pfam" id="PF00899"/>
    </source>
</evidence>
<dbReference type="Pfam" id="PF00899">
    <property type="entry name" value="ThiF"/>
    <property type="match status" value="1"/>
</dbReference>
<dbReference type="GO" id="GO:0016779">
    <property type="term" value="F:nucleotidyltransferase activity"/>
    <property type="evidence" value="ECO:0007669"/>
    <property type="project" value="TreeGrafter"/>
</dbReference>
<dbReference type="SUPFAM" id="SSF69572">
    <property type="entry name" value="Activating enzymes of the ubiquitin-like proteins"/>
    <property type="match status" value="1"/>
</dbReference>
<evidence type="ECO:0000313" key="3">
    <source>
        <dbReference type="Proteomes" id="UP000009376"/>
    </source>
</evidence>
<dbReference type="GO" id="GO:0004792">
    <property type="term" value="F:thiosulfate-cyanide sulfurtransferase activity"/>
    <property type="evidence" value="ECO:0007669"/>
    <property type="project" value="TreeGrafter"/>
</dbReference>
<proteinExistence type="predicted"/>
<sequence>MKEKRILIVGAGALGSSFLDSISGEFSKVGIFDGDIITKDNLKTQPFYEGCNFEIPLSKAEFAANKMGEKDKTSEYVFYNRYFMERDEDILKEYDYVIDFTDNLKSRLVINKAAVNKGIPAVFASINEKEVFLYFYNDGNACFNCIYRNSNGKVKEGCDSIISPLSDKTISFIKDNILSFIKDKIYGGSVRILNISKGKEMSVNINKDPQCEECSKHSFKIDDSALIQVCAAGIKFSSNTHIDLKRASEKIKGSKVAGDYLFSKNDGKSILISSEGDFLFTGYELKEARELLSFLKQ</sequence>
<dbReference type="GO" id="GO:0008641">
    <property type="term" value="F:ubiquitin-like modifier activating enzyme activity"/>
    <property type="evidence" value="ECO:0007669"/>
    <property type="project" value="InterPro"/>
</dbReference>
<gene>
    <name evidence="2" type="ORF">BJBARM5_0110</name>
</gene>
<dbReference type="InterPro" id="IPR035985">
    <property type="entry name" value="Ubiquitin-activating_enz"/>
</dbReference>
<dbReference type="PANTHER" id="PTHR10953:SF102">
    <property type="entry name" value="ADENYLYLTRANSFERASE AND SULFURTRANSFERASE MOCS3"/>
    <property type="match status" value="1"/>
</dbReference>
<dbReference type="GO" id="GO:0005737">
    <property type="term" value="C:cytoplasm"/>
    <property type="evidence" value="ECO:0007669"/>
    <property type="project" value="TreeGrafter"/>
</dbReference>
<protein>
    <submittedName>
        <fullName evidence="2">UBA/THIF-type NAD/FAD binding protein</fullName>
    </submittedName>
</protein>
<dbReference type="EMBL" id="GG745546">
    <property type="protein sequence ID" value="EFD93101.1"/>
    <property type="molecule type" value="Genomic_DNA"/>
</dbReference>
<evidence type="ECO:0000313" key="2">
    <source>
        <dbReference type="EMBL" id="EFD93101.1"/>
    </source>
</evidence>
<dbReference type="AlphaFoldDB" id="D6GUH3"/>
<dbReference type="InterPro" id="IPR000594">
    <property type="entry name" value="ThiF_NAD_FAD-bd"/>
</dbReference>
<dbReference type="Gene3D" id="3.40.50.720">
    <property type="entry name" value="NAD(P)-binding Rossmann-like Domain"/>
    <property type="match status" value="1"/>
</dbReference>